<comment type="caution">
    <text evidence="2">The sequence shown here is derived from an EMBL/GenBank/DDBJ whole genome shotgun (WGS) entry which is preliminary data.</text>
</comment>
<proteinExistence type="predicted"/>
<gene>
    <name evidence="2" type="ORF">CDAR_83321</name>
</gene>
<name>A0AAV4VKW4_9ARAC</name>
<dbReference type="AlphaFoldDB" id="A0AAV4VKW4"/>
<evidence type="ECO:0000256" key="1">
    <source>
        <dbReference type="SAM" id="Phobius"/>
    </source>
</evidence>
<reference evidence="2 3" key="1">
    <citation type="submission" date="2021-06" db="EMBL/GenBank/DDBJ databases">
        <title>Caerostris darwini draft genome.</title>
        <authorList>
            <person name="Kono N."/>
            <person name="Arakawa K."/>
        </authorList>
    </citation>
    <scope>NUCLEOTIDE SEQUENCE [LARGE SCALE GENOMIC DNA]</scope>
</reference>
<keyword evidence="1" id="KW-1133">Transmembrane helix</keyword>
<feature type="transmembrane region" description="Helical" evidence="1">
    <location>
        <begin position="97"/>
        <end position="119"/>
    </location>
</feature>
<organism evidence="2 3">
    <name type="scientific">Caerostris darwini</name>
    <dbReference type="NCBI Taxonomy" id="1538125"/>
    <lineage>
        <taxon>Eukaryota</taxon>
        <taxon>Metazoa</taxon>
        <taxon>Ecdysozoa</taxon>
        <taxon>Arthropoda</taxon>
        <taxon>Chelicerata</taxon>
        <taxon>Arachnida</taxon>
        <taxon>Araneae</taxon>
        <taxon>Araneomorphae</taxon>
        <taxon>Entelegynae</taxon>
        <taxon>Araneoidea</taxon>
        <taxon>Araneidae</taxon>
        <taxon>Caerostris</taxon>
    </lineage>
</organism>
<evidence type="ECO:0000313" key="3">
    <source>
        <dbReference type="Proteomes" id="UP001054837"/>
    </source>
</evidence>
<accession>A0AAV4VKW4</accession>
<keyword evidence="3" id="KW-1185">Reference proteome</keyword>
<keyword evidence="1" id="KW-0812">Transmembrane</keyword>
<keyword evidence="1" id="KW-0472">Membrane</keyword>
<evidence type="ECO:0000313" key="2">
    <source>
        <dbReference type="EMBL" id="GIY70565.1"/>
    </source>
</evidence>
<protein>
    <submittedName>
        <fullName evidence="2">Uncharacterized protein</fullName>
    </submittedName>
</protein>
<dbReference type="Proteomes" id="UP001054837">
    <property type="component" value="Unassembled WGS sequence"/>
</dbReference>
<sequence>MDDSIDALLLGRDVVEYVLVDNEFHHPDFSSLPGSGYSKMLHFQYSHCIKFCVAKIISSNRGAFEFIYEDLDNDIKWKDPQGLAFYLMEAVPLYFPYGYTVVSFLSYCAVACSAVVHYYSTVERCAFISDVVANVIGTVLTGHMLTGEFFDRGGWKRLSEMSEIVEQNIDLQ</sequence>
<dbReference type="EMBL" id="BPLQ01013195">
    <property type="protein sequence ID" value="GIY70565.1"/>
    <property type="molecule type" value="Genomic_DNA"/>
</dbReference>